<dbReference type="EMBL" id="LDPH01000019">
    <property type="protein sequence ID" value="KLV24781.1"/>
    <property type="molecule type" value="Genomic_DNA"/>
</dbReference>
<comment type="similarity">
    <text evidence="1 2">Belongs to the small heat shock protein (HSP20) family.</text>
</comment>
<sequence>MNDDNWLSLMDEWLKNHFLDPLTSVLDETEFRIDVYETEKEFIVEALLANCHDNSIHLSVTKNLLTIKAIMQDSNLLKEKQRLIEFPVSIDQNPVYAVCTNEILEIFIQKKKQQDKKLTSTIDIQFL</sequence>
<reference evidence="3 4" key="1">
    <citation type="submission" date="2015-05" db="EMBL/GenBank/DDBJ databases">
        <title>Whole genome sequence and identification of bacterial endophytes from Costus igneus.</title>
        <authorList>
            <person name="Lee Y.P."/>
            <person name="Gan H.M."/>
            <person name="Eng W."/>
            <person name="Wheatley M.S."/>
            <person name="Caraballo A."/>
            <person name="Polter S."/>
            <person name="Savka M.A."/>
            <person name="Hudson A.O."/>
        </authorList>
    </citation>
    <scope>NUCLEOTIDE SEQUENCE [LARGE SCALE GENOMIC DNA]</scope>
    <source>
        <strain evidence="3 4">RIT379</strain>
    </source>
</reference>
<comment type="caution">
    <text evidence="3">The sequence shown here is derived from an EMBL/GenBank/DDBJ whole genome shotgun (WGS) entry which is preliminary data.</text>
</comment>
<dbReference type="CDD" id="cd06464">
    <property type="entry name" value="ACD_sHsps-like"/>
    <property type="match status" value="1"/>
</dbReference>
<dbReference type="Proteomes" id="UP000036045">
    <property type="component" value="Unassembled WGS sequence"/>
</dbReference>
<dbReference type="InterPro" id="IPR008978">
    <property type="entry name" value="HSP20-like_chaperone"/>
</dbReference>
<dbReference type="AlphaFoldDB" id="A0A0J1IFP9"/>
<dbReference type="Gene3D" id="2.60.40.790">
    <property type="match status" value="1"/>
</dbReference>
<gene>
    <name evidence="3" type="ORF">ABW02_17140</name>
</gene>
<dbReference type="RefSeq" id="WP_047943500.1">
    <property type="nucleotide sequence ID" value="NZ_CP053989.1"/>
</dbReference>
<proteinExistence type="inferred from homology"/>
<dbReference type="OrthoDB" id="2942082at2"/>
<dbReference type="GeneID" id="56349565"/>
<evidence type="ECO:0000256" key="1">
    <source>
        <dbReference type="PROSITE-ProRule" id="PRU00285"/>
    </source>
</evidence>
<name>A0A0J1IFP9_NIACI</name>
<evidence type="ECO:0000313" key="4">
    <source>
        <dbReference type="Proteomes" id="UP000036045"/>
    </source>
</evidence>
<dbReference type="PROSITE" id="PS01031">
    <property type="entry name" value="SHSP"/>
    <property type="match status" value="1"/>
</dbReference>
<keyword evidence="4" id="KW-1185">Reference proteome</keyword>
<dbReference type="InterPro" id="IPR002068">
    <property type="entry name" value="A-crystallin/Hsp20_dom"/>
</dbReference>
<evidence type="ECO:0000256" key="2">
    <source>
        <dbReference type="RuleBase" id="RU003616"/>
    </source>
</evidence>
<protein>
    <submittedName>
        <fullName evidence="3">Uncharacterized protein</fullName>
    </submittedName>
</protein>
<organism evidence="3 4">
    <name type="scientific">Niallia circulans</name>
    <name type="common">Bacillus circulans</name>
    <dbReference type="NCBI Taxonomy" id="1397"/>
    <lineage>
        <taxon>Bacteria</taxon>
        <taxon>Bacillati</taxon>
        <taxon>Bacillota</taxon>
        <taxon>Bacilli</taxon>
        <taxon>Bacillales</taxon>
        <taxon>Bacillaceae</taxon>
        <taxon>Niallia</taxon>
    </lineage>
</organism>
<dbReference type="PATRIC" id="fig|1397.4.peg.1637"/>
<dbReference type="SUPFAM" id="SSF49764">
    <property type="entry name" value="HSP20-like chaperones"/>
    <property type="match status" value="1"/>
</dbReference>
<evidence type="ECO:0000313" key="3">
    <source>
        <dbReference type="EMBL" id="KLV24781.1"/>
    </source>
</evidence>
<dbReference type="Pfam" id="PF00011">
    <property type="entry name" value="HSP20"/>
    <property type="match status" value="1"/>
</dbReference>
<accession>A0A0J1IFP9</accession>